<reference evidence="1" key="1">
    <citation type="journal article" date="2014" name="Front. Microbiol.">
        <title>High frequency of phylogenetically diverse reductive dehalogenase-homologous genes in deep subseafloor sedimentary metagenomes.</title>
        <authorList>
            <person name="Kawai M."/>
            <person name="Futagami T."/>
            <person name="Toyoda A."/>
            <person name="Takaki Y."/>
            <person name="Nishi S."/>
            <person name="Hori S."/>
            <person name="Arai W."/>
            <person name="Tsubouchi T."/>
            <person name="Morono Y."/>
            <person name="Uchiyama I."/>
            <person name="Ito T."/>
            <person name="Fujiyama A."/>
            <person name="Inagaki F."/>
            <person name="Takami H."/>
        </authorList>
    </citation>
    <scope>NUCLEOTIDE SEQUENCE</scope>
    <source>
        <strain evidence="1">Expedition CK06-06</strain>
    </source>
</reference>
<name>X1P952_9ZZZZ</name>
<accession>X1P952</accession>
<proteinExistence type="predicted"/>
<feature type="non-terminal residue" evidence="1">
    <location>
        <position position="64"/>
    </location>
</feature>
<protein>
    <submittedName>
        <fullName evidence="1">Uncharacterized protein</fullName>
    </submittedName>
</protein>
<sequence>MYKKGINRDEFGTIWKVTVEGRCGIPIEYPISDWSRYDEFVWPEFDAGPPKWRFYSGHMAGKND</sequence>
<organism evidence="1">
    <name type="scientific">marine sediment metagenome</name>
    <dbReference type="NCBI Taxonomy" id="412755"/>
    <lineage>
        <taxon>unclassified sequences</taxon>
        <taxon>metagenomes</taxon>
        <taxon>ecological metagenomes</taxon>
    </lineage>
</organism>
<comment type="caution">
    <text evidence="1">The sequence shown here is derived from an EMBL/GenBank/DDBJ whole genome shotgun (WGS) entry which is preliminary data.</text>
</comment>
<evidence type="ECO:0000313" key="1">
    <source>
        <dbReference type="EMBL" id="GAI38971.1"/>
    </source>
</evidence>
<dbReference type="AlphaFoldDB" id="X1P952"/>
<dbReference type="EMBL" id="BARV01032875">
    <property type="protein sequence ID" value="GAI38971.1"/>
    <property type="molecule type" value="Genomic_DNA"/>
</dbReference>
<gene>
    <name evidence="1" type="ORF">S06H3_51769</name>
</gene>